<protein>
    <submittedName>
        <fullName evidence="10">Transporter of the permease</fullName>
    </submittedName>
</protein>
<proteinExistence type="inferred from homology"/>
<evidence type="ECO:0000256" key="8">
    <source>
        <dbReference type="SAM" id="Coils"/>
    </source>
</evidence>
<evidence type="ECO:0000256" key="1">
    <source>
        <dbReference type="ARBA" id="ARBA00004651"/>
    </source>
</evidence>
<dbReference type="EMBL" id="UARK01000033">
    <property type="protein sequence ID" value="SPW33124.1"/>
    <property type="molecule type" value="Genomic_DNA"/>
</dbReference>
<keyword evidence="4" id="KW-1003">Cell membrane</keyword>
<keyword evidence="7 9" id="KW-0472">Membrane</keyword>
<evidence type="ECO:0000256" key="9">
    <source>
        <dbReference type="SAM" id="Phobius"/>
    </source>
</evidence>
<dbReference type="Pfam" id="PF01594">
    <property type="entry name" value="AI-2E_transport"/>
    <property type="match status" value="1"/>
</dbReference>
<keyword evidence="5 9" id="KW-0812">Transmembrane</keyword>
<gene>
    <name evidence="10" type="primary">yhhT_2</name>
    <name evidence="10" type="ORF">NCTC10254_02307</name>
</gene>
<dbReference type="PANTHER" id="PTHR21716:SF53">
    <property type="entry name" value="PERMEASE PERM-RELATED"/>
    <property type="match status" value="1"/>
</dbReference>
<organism evidence="10 11">
    <name type="scientific">Corynebacterium matruchotii</name>
    <dbReference type="NCBI Taxonomy" id="43768"/>
    <lineage>
        <taxon>Bacteria</taxon>
        <taxon>Bacillati</taxon>
        <taxon>Actinomycetota</taxon>
        <taxon>Actinomycetes</taxon>
        <taxon>Mycobacteriales</taxon>
        <taxon>Corynebacteriaceae</taxon>
        <taxon>Corynebacterium</taxon>
    </lineage>
</organism>
<dbReference type="PANTHER" id="PTHR21716">
    <property type="entry name" value="TRANSMEMBRANE PROTEIN"/>
    <property type="match status" value="1"/>
</dbReference>
<comment type="subcellular location">
    <subcellularLocation>
        <location evidence="1">Cell membrane</location>
        <topology evidence="1">Multi-pass membrane protein</topology>
    </subcellularLocation>
</comment>
<feature type="transmembrane region" description="Helical" evidence="9">
    <location>
        <begin position="257"/>
        <end position="279"/>
    </location>
</feature>
<feature type="coiled-coil region" evidence="8">
    <location>
        <begin position="433"/>
        <end position="460"/>
    </location>
</feature>
<evidence type="ECO:0000256" key="7">
    <source>
        <dbReference type="ARBA" id="ARBA00023136"/>
    </source>
</evidence>
<name>A0A8B4H9L4_9CORY</name>
<evidence type="ECO:0000313" key="10">
    <source>
        <dbReference type="EMBL" id="SPW33124.1"/>
    </source>
</evidence>
<evidence type="ECO:0000256" key="3">
    <source>
        <dbReference type="ARBA" id="ARBA00022448"/>
    </source>
</evidence>
<feature type="transmembrane region" description="Helical" evidence="9">
    <location>
        <begin position="285"/>
        <end position="305"/>
    </location>
</feature>
<feature type="transmembrane region" description="Helical" evidence="9">
    <location>
        <begin position="62"/>
        <end position="80"/>
    </location>
</feature>
<feature type="transmembrane region" description="Helical" evidence="9">
    <location>
        <begin position="353"/>
        <end position="386"/>
    </location>
</feature>
<keyword evidence="6 9" id="KW-1133">Transmembrane helix</keyword>
<dbReference type="GO" id="GO:0055085">
    <property type="term" value="P:transmembrane transport"/>
    <property type="evidence" value="ECO:0007669"/>
    <property type="project" value="TreeGrafter"/>
</dbReference>
<feature type="transmembrane region" description="Helical" evidence="9">
    <location>
        <begin position="196"/>
        <end position="221"/>
    </location>
</feature>
<evidence type="ECO:0000256" key="6">
    <source>
        <dbReference type="ARBA" id="ARBA00022989"/>
    </source>
</evidence>
<evidence type="ECO:0000313" key="11">
    <source>
        <dbReference type="Proteomes" id="UP000249886"/>
    </source>
</evidence>
<dbReference type="Proteomes" id="UP000249886">
    <property type="component" value="Unassembled WGS sequence"/>
</dbReference>
<evidence type="ECO:0000256" key="2">
    <source>
        <dbReference type="ARBA" id="ARBA00009773"/>
    </source>
</evidence>
<feature type="transmembrane region" description="Helical" evidence="9">
    <location>
        <begin position="312"/>
        <end position="333"/>
    </location>
</feature>
<accession>A0A8B4H9L4</accession>
<reference evidence="10 11" key="1">
    <citation type="submission" date="2018-06" db="EMBL/GenBank/DDBJ databases">
        <authorList>
            <consortium name="Pathogen Informatics"/>
            <person name="Doyle S."/>
        </authorList>
    </citation>
    <scope>NUCLEOTIDE SEQUENCE [LARGE SCALE GENOMIC DNA]</scope>
    <source>
        <strain evidence="10 11">NCTC10254</strain>
    </source>
</reference>
<feature type="transmembrane region" description="Helical" evidence="9">
    <location>
        <begin position="86"/>
        <end position="107"/>
    </location>
</feature>
<comment type="caution">
    <text evidence="10">The sequence shown here is derived from an EMBL/GenBank/DDBJ whole genome shotgun (WGS) entry which is preliminary data.</text>
</comment>
<comment type="similarity">
    <text evidence="2">Belongs to the autoinducer-2 exporter (AI-2E) (TC 2.A.86) family.</text>
</comment>
<evidence type="ECO:0000256" key="4">
    <source>
        <dbReference type="ARBA" id="ARBA00022475"/>
    </source>
</evidence>
<sequence length="495" mass="53056">MNFLPQCSDVSEYQSTTPETIPEMPEQLDAAQFFEQLQPEDPVAHIDRAEIIGNGIKHLASWCLRLLIIAAAAFVIWHILSQVWRGGLPIVLAIIVCTVLWPPVAWLRKHGIPAGLAAMIAILGSFGGFGFLIWLIAPSVVNQSQTLYFQAFEGVQRLQLWLQGPPMNLDPSDLDDRIDTAAQWLQSKAGSIASEVFSGLGIASSVMVTMLVVLVLTFFFLKDGDKFLPWLRGMVGQRAGWHLTELLTRGWITLSGFIRAQALVSLVDAVFIGSGLIILGVPLALALAVLTFITGFIPIVGAFIAGTLSVTVALVSLGVTEAVITLIIVLLVQQLEGNILSPLLQSKAVNLHPVVVLISVTVGGSLFNIAGAFLAVPFAAMAAVLFRYLHDMTALRAGEKTAAQIRFATTAGSLSGMQNEAVAKRLLAARQAYIRNDEAAKQAEAEAQAAEDTANNSLEKPTTVSKVQHIGGLAFSTITRIGKAGIAAVKAFYRT</sequence>
<dbReference type="GO" id="GO:0005886">
    <property type="term" value="C:plasma membrane"/>
    <property type="evidence" value="ECO:0007669"/>
    <property type="project" value="UniProtKB-SubCell"/>
</dbReference>
<dbReference type="InterPro" id="IPR002549">
    <property type="entry name" value="AI-2E-like"/>
</dbReference>
<feature type="transmembrane region" description="Helical" evidence="9">
    <location>
        <begin position="114"/>
        <end position="137"/>
    </location>
</feature>
<dbReference type="AlphaFoldDB" id="A0A8B4H9L4"/>
<keyword evidence="3" id="KW-0813">Transport</keyword>
<evidence type="ECO:0000256" key="5">
    <source>
        <dbReference type="ARBA" id="ARBA00022692"/>
    </source>
</evidence>
<keyword evidence="8" id="KW-0175">Coiled coil</keyword>